<evidence type="ECO:0000313" key="2">
    <source>
        <dbReference type="Proteomes" id="UP000824969"/>
    </source>
</evidence>
<reference evidence="1 2" key="1">
    <citation type="submission" date="2019-06" db="EMBL/GenBank/DDBJ databases">
        <title>Complete genome sequence of Methanoculleus chikugoensis strain MG62.</title>
        <authorList>
            <person name="Asakawa S."/>
            <person name="Dianou D."/>
        </authorList>
    </citation>
    <scope>NUCLEOTIDE SEQUENCE [LARGE SCALE GENOMIC DNA]</scope>
    <source>
        <strain evidence="1 2">MG62</strain>
    </source>
</reference>
<dbReference type="Proteomes" id="UP000824969">
    <property type="component" value="Chromosome"/>
</dbReference>
<proteinExistence type="predicted"/>
<dbReference type="EMBL" id="AP019781">
    <property type="protein sequence ID" value="BBL68763.1"/>
    <property type="molecule type" value="Genomic_DNA"/>
</dbReference>
<sequence>MPGSINADTRAEKDMIAYCHIANIDNDAVIVRIKIVADTNVTAIITAKWRLNKDMFTCRLKEILE</sequence>
<name>A0ABM7H7Z2_9EURY</name>
<evidence type="ECO:0000313" key="1">
    <source>
        <dbReference type="EMBL" id="BBL68763.1"/>
    </source>
</evidence>
<gene>
    <name evidence="1" type="ORF">MchiMG62_19440</name>
</gene>
<accession>A0ABM7H7Z2</accession>
<protein>
    <submittedName>
        <fullName evidence="1">Uncharacterized protein</fullName>
    </submittedName>
</protein>
<organism evidence="1 2">
    <name type="scientific">Methanoculleus chikugoensis</name>
    <dbReference type="NCBI Taxonomy" id="118126"/>
    <lineage>
        <taxon>Archaea</taxon>
        <taxon>Methanobacteriati</taxon>
        <taxon>Methanobacteriota</taxon>
        <taxon>Stenosarchaea group</taxon>
        <taxon>Methanomicrobia</taxon>
        <taxon>Methanomicrobiales</taxon>
        <taxon>Methanomicrobiaceae</taxon>
        <taxon>Methanoculleus</taxon>
    </lineage>
</organism>
<keyword evidence="2" id="KW-1185">Reference proteome</keyword>